<reference evidence="2 3" key="1">
    <citation type="journal article" date="2020" name="ISME J.">
        <title>Comparative genomics reveals insights into cyanobacterial evolution and habitat adaptation.</title>
        <authorList>
            <person name="Chen M.Y."/>
            <person name="Teng W.K."/>
            <person name="Zhao L."/>
            <person name="Hu C.X."/>
            <person name="Zhou Y.K."/>
            <person name="Han B.P."/>
            <person name="Song L.R."/>
            <person name="Shu W.S."/>
        </authorList>
    </citation>
    <scope>NUCLEOTIDE SEQUENCE [LARGE SCALE GENOMIC DNA]</scope>
    <source>
        <strain evidence="2 3">FACHB-1050</strain>
    </source>
</reference>
<evidence type="ECO:0000259" key="1">
    <source>
        <dbReference type="Pfam" id="PF01584"/>
    </source>
</evidence>
<gene>
    <name evidence="2" type="ORF">H6G05_20355</name>
</gene>
<dbReference type="InterPro" id="IPR036061">
    <property type="entry name" value="CheW-like_dom_sf"/>
</dbReference>
<comment type="caution">
    <text evidence="2">The sequence shown here is derived from an EMBL/GenBank/DDBJ whole genome shotgun (WGS) entry which is preliminary data.</text>
</comment>
<dbReference type="Proteomes" id="UP000618445">
    <property type="component" value="Unassembled WGS sequence"/>
</dbReference>
<evidence type="ECO:0000313" key="2">
    <source>
        <dbReference type="EMBL" id="MBD2319183.1"/>
    </source>
</evidence>
<dbReference type="Pfam" id="PF01584">
    <property type="entry name" value="CheW"/>
    <property type="match status" value="1"/>
</dbReference>
<keyword evidence="3" id="KW-1185">Reference proteome</keyword>
<organism evidence="2 3">
    <name type="scientific">Phormidium tenue FACHB-1050</name>
    <dbReference type="NCBI Taxonomy" id="2692857"/>
    <lineage>
        <taxon>Bacteria</taxon>
        <taxon>Bacillati</taxon>
        <taxon>Cyanobacteriota</taxon>
        <taxon>Cyanophyceae</taxon>
        <taxon>Oscillatoriophycideae</taxon>
        <taxon>Oscillatoriales</taxon>
        <taxon>Oscillatoriaceae</taxon>
        <taxon>Phormidium</taxon>
    </lineage>
</organism>
<dbReference type="RefSeq" id="WP_190580886.1">
    <property type="nucleotide sequence ID" value="NZ_CAWPQU010000039.1"/>
</dbReference>
<dbReference type="SUPFAM" id="SSF50341">
    <property type="entry name" value="CheW-like"/>
    <property type="match status" value="1"/>
</dbReference>
<accession>A0ABR8CFU4</accession>
<sequence>MPAISSLRSQRLSELRPDIVKQYVAFRLRLAWFILPIESIYRVIPLDKHIPRITFLGQNVPIVDLGKILFGSTKGTVDNIPQLVVNGAVVASKPSLIIVHSQNEHLIGILSNSQPALQRVSQDQIVSLPQTYSQRWKVDFISSMTLPSEDLPSLFVIDSDRLISNMVKPKKKPELL</sequence>
<dbReference type="InterPro" id="IPR002545">
    <property type="entry name" value="CheW-lke_dom"/>
</dbReference>
<dbReference type="EMBL" id="JACJQY010000044">
    <property type="protein sequence ID" value="MBD2319183.1"/>
    <property type="molecule type" value="Genomic_DNA"/>
</dbReference>
<evidence type="ECO:0000313" key="3">
    <source>
        <dbReference type="Proteomes" id="UP000618445"/>
    </source>
</evidence>
<feature type="domain" description="CheW-like" evidence="1">
    <location>
        <begin position="22"/>
        <end position="164"/>
    </location>
</feature>
<proteinExistence type="predicted"/>
<name>A0ABR8CFU4_9CYAN</name>
<protein>
    <submittedName>
        <fullName evidence="2">Chemotaxis protein CheW</fullName>
    </submittedName>
</protein>